<evidence type="ECO:0000313" key="3">
    <source>
        <dbReference type="EMBL" id="KZV87973.1"/>
    </source>
</evidence>
<dbReference type="Proteomes" id="UP000077266">
    <property type="component" value="Unassembled WGS sequence"/>
</dbReference>
<feature type="region of interest" description="Disordered" evidence="2">
    <location>
        <begin position="55"/>
        <end position="88"/>
    </location>
</feature>
<dbReference type="OrthoDB" id="360540at2759"/>
<evidence type="ECO:0000256" key="1">
    <source>
        <dbReference type="ARBA" id="ARBA00011047"/>
    </source>
</evidence>
<dbReference type="AlphaFoldDB" id="A0A165EYF2"/>
<sequence length="349" mass="39900">MPGISTALELFPELSRSDLQSFRTSAWYSRFQTVTIKSTVIPLDEEFRRYMNADGVTIPDGADDQAPESTLSDDEDAGSDDDDDEPAERFAFPELDTRIREIIQAYDGAVFPKLNWSAPKDARWISPSPPLRCLTPADVYLLLKSSDFVTHDVDPSQAYEGCTGDDDGLHSLELVLKKYYVMQESREVRCFVRRGVLIAISQRDPNFYEFWNDDSTQRKIRQAVVDFFQRHIQQHWEGPPDYTVDLLLTRDLLRAHIIDFNPYAPRTDSLLFTYSELLNLAQNAEGREENELPVLRAIDSRTHESAVRNTPAYAHNMVPLDMLQASAGQDLESFTSTWSEEIRRAMSDD</sequence>
<accession>A0A165EYF2</accession>
<organism evidence="3 4">
    <name type="scientific">Exidia glandulosa HHB12029</name>
    <dbReference type="NCBI Taxonomy" id="1314781"/>
    <lineage>
        <taxon>Eukaryota</taxon>
        <taxon>Fungi</taxon>
        <taxon>Dikarya</taxon>
        <taxon>Basidiomycota</taxon>
        <taxon>Agaricomycotina</taxon>
        <taxon>Agaricomycetes</taxon>
        <taxon>Auriculariales</taxon>
        <taxon>Exidiaceae</taxon>
        <taxon>Exidia</taxon>
    </lineage>
</organism>
<proteinExistence type="inferred from homology"/>
<dbReference type="PANTHER" id="PTHR15323">
    <property type="entry name" value="D123 PROTEIN"/>
    <property type="match status" value="1"/>
</dbReference>
<protein>
    <submittedName>
        <fullName evidence="3">D123-domain-containing protein</fullName>
    </submittedName>
</protein>
<dbReference type="PANTHER" id="PTHR15323:SF6">
    <property type="entry name" value="CELL DIVISION CYCLE PROTEIN 123 HOMOLOG"/>
    <property type="match status" value="1"/>
</dbReference>
<dbReference type="FunCoup" id="A0A165EYF2">
    <property type="interactions" value="653"/>
</dbReference>
<evidence type="ECO:0000313" key="4">
    <source>
        <dbReference type="Proteomes" id="UP000077266"/>
    </source>
</evidence>
<gene>
    <name evidence="3" type="ORF">EXIGLDRAFT_773114</name>
</gene>
<evidence type="ECO:0000256" key="2">
    <source>
        <dbReference type="SAM" id="MobiDB-lite"/>
    </source>
</evidence>
<dbReference type="InterPro" id="IPR009772">
    <property type="entry name" value="CDC123"/>
</dbReference>
<dbReference type="STRING" id="1314781.A0A165EYF2"/>
<dbReference type="Pfam" id="PF07065">
    <property type="entry name" value="D123"/>
    <property type="match status" value="1"/>
</dbReference>
<dbReference type="GO" id="GO:0005737">
    <property type="term" value="C:cytoplasm"/>
    <property type="evidence" value="ECO:0007669"/>
    <property type="project" value="TreeGrafter"/>
</dbReference>
<dbReference type="InParanoid" id="A0A165EYF2"/>
<keyword evidence="4" id="KW-1185">Reference proteome</keyword>
<comment type="similarity">
    <text evidence="1">Belongs to the CDC123 family.</text>
</comment>
<reference evidence="3 4" key="1">
    <citation type="journal article" date="2016" name="Mol. Biol. Evol.">
        <title>Comparative Genomics of Early-Diverging Mushroom-Forming Fungi Provides Insights into the Origins of Lignocellulose Decay Capabilities.</title>
        <authorList>
            <person name="Nagy L.G."/>
            <person name="Riley R."/>
            <person name="Tritt A."/>
            <person name="Adam C."/>
            <person name="Daum C."/>
            <person name="Floudas D."/>
            <person name="Sun H."/>
            <person name="Yadav J.S."/>
            <person name="Pangilinan J."/>
            <person name="Larsson K.H."/>
            <person name="Matsuura K."/>
            <person name="Barry K."/>
            <person name="Labutti K."/>
            <person name="Kuo R."/>
            <person name="Ohm R.A."/>
            <person name="Bhattacharya S.S."/>
            <person name="Shirouzu T."/>
            <person name="Yoshinaga Y."/>
            <person name="Martin F.M."/>
            <person name="Grigoriev I.V."/>
            <person name="Hibbett D.S."/>
        </authorList>
    </citation>
    <scope>NUCLEOTIDE SEQUENCE [LARGE SCALE GENOMIC DNA]</scope>
    <source>
        <strain evidence="3 4">HHB12029</strain>
    </source>
</reference>
<name>A0A165EYF2_EXIGL</name>
<dbReference type="EMBL" id="KV426110">
    <property type="protein sequence ID" value="KZV87973.1"/>
    <property type="molecule type" value="Genomic_DNA"/>
</dbReference>
<feature type="compositionally biased region" description="Acidic residues" evidence="2">
    <location>
        <begin position="61"/>
        <end position="86"/>
    </location>
</feature>